<accession>A0A839HMB7</accession>
<evidence type="ECO:0000259" key="5">
    <source>
        <dbReference type="PROSITE" id="PS50830"/>
    </source>
</evidence>
<keyword evidence="1" id="KW-0540">Nuclease</keyword>
<evidence type="ECO:0000256" key="3">
    <source>
        <dbReference type="ARBA" id="ARBA00022801"/>
    </source>
</evidence>
<dbReference type="PANTHER" id="PTHR12302">
    <property type="entry name" value="EBNA2 BINDING PROTEIN P100"/>
    <property type="match status" value="1"/>
</dbReference>
<evidence type="ECO:0000313" key="6">
    <source>
        <dbReference type="EMBL" id="MBB1127369.1"/>
    </source>
</evidence>
<dbReference type="AlphaFoldDB" id="A0A839HMB7"/>
<dbReference type="InterPro" id="IPR035437">
    <property type="entry name" value="SNase_OB-fold_sf"/>
</dbReference>
<dbReference type="PANTHER" id="PTHR12302:SF3">
    <property type="entry name" value="SERINE_THREONINE-PROTEIN KINASE 31"/>
    <property type="match status" value="1"/>
</dbReference>
<comment type="caution">
    <text evidence="6">The sequence shown here is derived from an EMBL/GenBank/DDBJ whole genome shotgun (WGS) entry which is preliminary data.</text>
</comment>
<sequence>MLKKTLFFAMLVAQIQAGTLDGVVVAITDGDTLKMLTNDKREIKIRLAKIDAPEKTQAFGQASKKALSDICFSKPLHVEIETIDRYGRTVGTVTCKGVNANLKQIENGMAWVYVKYSKDKKFIEEEQKAKEKKVGLWSEPTATPPWEYRRVKPSRTTS</sequence>
<protein>
    <submittedName>
        <fullName evidence="6">Thermonuclease family protein</fullName>
    </submittedName>
</protein>
<dbReference type="GO" id="GO:0004519">
    <property type="term" value="F:endonuclease activity"/>
    <property type="evidence" value="ECO:0007669"/>
    <property type="project" value="UniProtKB-KW"/>
</dbReference>
<dbReference type="GO" id="GO:0016787">
    <property type="term" value="F:hydrolase activity"/>
    <property type="evidence" value="ECO:0007669"/>
    <property type="project" value="UniProtKB-KW"/>
</dbReference>
<dbReference type="EMBL" id="JABVCQ010000055">
    <property type="protein sequence ID" value="MBB1127369.1"/>
    <property type="molecule type" value="Genomic_DNA"/>
</dbReference>
<evidence type="ECO:0000313" key="7">
    <source>
        <dbReference type="Proteomes" id="UP000548632"/>
    </source>
</evidence>
<evidence type="ECO:0000256" key="4">
    <source>
        <dbReference type="SAM" id="MobiDB-lite"/>
    </source>
</evidence>
<name>A0A839HMB7_9GAMM</name>
<keyword evidence="2" id="KW-0255">Endonuclease</keyword>
<dbReference type="GO" id="GO:0003676">
    <property type="term" value="F:nucleic acid binding"/>
    <property type="evidence" value="ECO:0007669"/>
    <property type="project" value="InterPro"/>
</dbReference>
<dbReference type="SMART" id="SM00318">
    <property type="entry name" value="SNc"/>
    <property type="match status" value="1"/>
</dbReference>
<dbReference type="Gene3D" id="2.40.50.90">
    <property type="match status" value="1"/>
</dbReference>
<dbReference type="PROSITE" id="PS01123">
    <property type="entry name" value="TNASE_1"/>
    <property type="match status" value="1"/>
</dbReference>
<proteinExistence type="predicted"/>
<dbReference type="PROSITE" id="PS50830">
    <property type="entry name" value="TNASE_3"/>
    <property type="match status" value="1"/>
</dbReference>
<feature type="domain" description="TNase-like" evidence="5">
    <location>
        <begin position="18"/>
        <end position="139"/>
    </location>
</feature>
<keyword evidence="3" id="KW-0378">Hydrolase</keyword>
<dbReference type="Proteomes" id="UP000548632">
    <property type="component" value="Unassembled WGS sequence"/>
</dbReference>
<organism evidence="6 7">
    <name type="scientific">Thiospirillum jenense</name>
    <dbReference type="NCBI Taxonomy" id="1653858"/>
    <lineage>
        <taxon>Bacteria</taxon>
        <taxon>Pseudomonadati</taxon>
        <taxon>Pseudomonadota</taxon>
        <taxon>Gammaproteobacteria</taxon>
        <taxon>Chromatiales</taxon>
        <taxon>Chromatiaceae</taxon>
        <taxon>Thiospirillum</taxon>
    </lineage>
</organism>
<gene>
    <name evidence="6" type="ORF">HUK38_14250</name>
</gene>
<keyword evidence="7" id="KW-1185">Reference proteome</keyword>
<dbReference type="RefSeq" id="WP_182584991.1">
    <property type="nucleotide sequence ID" value="NZ_JABVCQ010000055.1"/>
</dbReference>
<reference evidence="6 7" key="1">
    <citation type="journal article" date="2020" name="Arch. Microbiol.">
        <title>The genome sequence of the giant phototrophic gammaproteobacterium Thiospirillum jenense gives insight into its physiological properties and phylogenetic relationships.</title>
        <authorList>
            <person name="Imhoff J.F."/>
            <person name="Meyer T.E."/>
            <person name="Kyndt J.A."/>
        </authorList>
    </citation>
    <scope>NUCLEOTIDE SEQUENCE [LARGE SCALE GENOMIC DNA]</scope>
    <source>
        <strain evidence="6 7">DSM 216</strain>
    </source>
</reference>
<feature type="region of interest" description="Disordered" evidence="4">
    <location>
        <begin position="128"/>
        <end position="158"/>
    </location>
</feature>
<dbReference type="SUPFAM" id="SSF50199">
    <property type="entry name" value="Staphylococcal nuclease"/>
    <property type="match status" value="1"/>
</dbReference>
<dbReference type="InterPro" id="IPR002071">
    <property type="entry name" value="Thermonucl_AS"/>
</dbReference>
<evidence type="ECO:0000256" key="2">
    <source>
        <dbReference type="ARBA" id="ARBA00022759"/>
    </source>
</evidence>
<dbReference type="Pfam" id="PF00565">
    <property type="entry name" value="SNase"/>
    <property type="match status" value="1"/>
</dbReference>
<dbReference type="InterPro" id="IPR016071">
    <property type="entry name" value="Staphylococal_nuclease_OB-fold"/>
</dbReference>
<evidence type="ECO:0000256" key="1">
    <source>
        <dbReference type="ARBA" id="ARBA00022722"/>
    </source>
</evidence>